<dbReference type="Pfam" id="PF01425">
    <property type="entry name" value="Amidase"/>
    <property type="match status" value="1"/>
</dbReference>
<evidence type="ECO:0000313" key="3">
    <source>
        <dbReference type="EMBL" id="BAD28741.1"/>
    </source>
</evidence>
<dbReference type="InterPro" id="IPR023631">
    <property type="entry name" value="Amidase_dom"/>
</dbReference>
<dbReference type="PANTHER" id="PTHR11895">
    <property type="entry name" value="TRANSAMIDASE"/>
    <property type="match status" value="1"/>
</dbReference>
<dbReference type="InterPro" id="IPR000120">
    <property type="entry name" value="Amidase"/>
</dbReference>
<dbReference type="PANTHER" id="PTHR11895:SF67">
    <property type="entry name" value="AMIDASE DOMAIN-CONTAINING PROTEIN"/>
    <property type="match status" value="1"/>
</dbReference>
<evidence type="ECO:0000313" key="4">
    <source>
        <dbReference type="Proteomes" id="UP000000763"/>
    </source>
</evidence>
<proteinExistence type="predicted"/>
<dbReference type="SUPFAM" id="SSF75304">
    <property type="entry name" value="Amidase signature (AS) enzymes"/>
    <property type="match status" value="1"/>
</dbReference>
<accession>Q6ERH9</accession>
<sequence>MVVQNGWAYATGSATEAGGGVAGRRHPPLLATDPLLTSGNNPHHGSTRNPHNPGRVSGGSSSGSAAAVCAGLCPVALGVDGGGSVRMPAALCGVVGFKPTAGRLSNAGVLPLKLDAIVDQSRSQPSRRHGVRKLTGKDGKRDGVKQPQVNACVEYERSARLEITKRDSENVRCIDVVYPHNLRFTVGKVASDDLDSMGVELHGDRLLIAAACWRVLAGAGDHRQVGREEECQPALSAVHEEGEGGGEARYLAGGVAPEMARLLVQYSSGLWVDFAGALLGQDDRGVAEVCITFKM</sequence>
<reference evidence="4" key="2">
    <citation type="journal article" date="2008" name="Nucleic Acids Res.">
        <title>The rice annotation project database (RAP-DB): 2008 update.</title>
        <authorList>
            <consortium name="The rice annotation project (RAP)"/>
        </authorList>
    </citation>
    <scope>GENOME REANNOTATION</scope>
    <source>
        <strain evidence="4">cv. Nipponbare</strain>
    </source>
</reference>
<feature type="compositionally biased region" description="Polar residues" evidence="1">
    <location>
        <begin position="35"/>
        <end position="50"/>
    </location>
</feature>
<protein>
    <submittedName>
        <fullName evidence="3">N-acylethanolamine amidohydrolase-like</fullName>
    </submittedName>
</protein>
<gene>
    <name evidence="3" type="primary">OJ1253_E02.16</name>
</gene>
<feature type="region of interest" description="Disordered" evidence="1">
    <location>
        <begin position="120"/>
        <end position="143"/>
    </location>
</feature>
<dbReference type="Gene3D" id="3.90.1300.10">
    <property type="entry name" value="Amidase signature (AS) domain"/>
    <property type="match status" value="1"/>
</dbReference>
<evidence type="ECO:0000256" key="1">
    <source>
        <dbReference type="SAM" id="MobiDB-lite"/>
    </source>
</evidence>
<feature type="region of interest" description="Disordered" evidence="1">
    <location>
        <begin position="14"/>
        <end position="61"/>
    </location>
</feature>
<evidence type="ECO:0000259" key="2">
    <source>
        <dbReference type="Pfam" id="PF01425"/>
    </source>
</evidence>
<dbReference type="Proteomes" id="UP000000763">
    <property type="component" value="Chromosome 9"/>
</dbReference>
<dbReference type="GO" id="GO:0003824">
    <property type="term" value="F:catalytic activity"/>
    <property type="evidence" value="ECO:0007669"/>
    <property type="project" value="InterPro"/>
</dbReference>
<dbReference type="EMBL" id="AP005566">
    <property type="protein sequence ID" value="BAD28741.1"/>
    <property type="molecule type" value="Genomic_DNA"/>
</dbReference>
<feature type="domain" description="Amidase" evidence="2">
    <location>
        <begin position="37"/>
        <end position="113"/>
    </location>
</feature>
<organism evidence="3 4">
    <name type="scientific">Oryza sativa subsp. japonica</name>
    <name type="common">Rice</name>
    <dbReference type="NCBI Taxonomy" id="39947"/>
    <lineage>
        <taxon>Eukaryota</taxon>
        <taxon>Viridiplantae</taxon>
        <taxon>Streptophyta</taxon>
        <taxon>Embryophyta</taxon>
        <taxon>Tracheophyta</taxon>
        <taxon>Spermatophyta</taxon>
        <taxon>Magnoliopsida</taxon>
        <taxon>Liliopsida</taxon>
        <taxon>Poales</taxon>
        <taxon>Poaceae</taxon>
        <taxon>BOP clade</taxon>
        <taxon>Oryzoideae</taxon>
        <taxon>Oryzeae</taxon>
        <taxon>Oryzinae</taxon>
        <taxon>Oryza</taxon>
        <taxon>Oryza sativa</taxon>
    </lineage>
</organism>
<dbReference type="InterPro" id="IPR036928">
    <property type="entry name" value="AS_sf"/>
</dbReference>
<reference evidence="4" key="1">
    <citation type="journal article" date="2005" name="Nature">
        <title>The map-based sequence of the rice genome.</title>
        <authorList>
            <consortium name="International rice genome sequencing project (IRGSP)"/>
            <person name="Matsumoto T."/>
            <person name="Wu J."/>
            <person name="Kanamori H."/>
            <person name="Katayose Y."/>
            <person name="Fujisawa M."/>
            <person name="Namiki N."/>
            <person name="Mizuno H."/>
            <person name="Yamamoto K."/>
            <person name="Antonio B.A."/>
            <person name="Baba T."/>
            <person name="Sakata K."/>
            <person name="Nagamura Y."/>
            <person name="Aoki H."/>
            <person name="Arikawa K."/>
            <person name="Arita K."/>
            <person name="Bito T."/>
            <person name="Chiden Y."/>
            <person name="Fujitsuka N."/>
            <person name="Fukunaka R."/>
            <person name="Hamada M."/>
            <person name="Harada C."/>
            <person name="Hayashi A."/>
            <person name="Hijishita S."/>
            <person name="Honda M."/>
            <person name="Hosokawa S."/>
            <person name="Ichikawa Y."/>
            <person name="Idonuma A."/>
            <person name="Iijima M."/>
            <person name="Ikeda M."/>
            <person name="Ikeno M."/>
            <person name="Ito K."/>
            <person name="Ito S."/>
            <person name="Ito T."/>
            <person name="Ito Y."/>
            <person name="Ito Y."/>
            <person name="Iwabuchi A."/>
            <person name="Kamiya K."/>
            <person name="Karasawa W."/>
            <person name="Kurita K."/>
            <person name="Katagiri S."/>
            <person name="Kikuta A."/>
            <person name="Kobayashi H."/>
            <person name="Kobayashi N."/>
            <person name="Machita K."/>
            <person name="Maehara T."/>
            <person name="Masukawa M."/>
            <person name="Mizubayashi T."/>
            <person name="Mukai Y."/>
            <person name="Nagasaki H."/>
            <person name="Nagata Y."/>
            <person name="Naito S."/>
            <person name="Nakashima M."/>
            <person name="Nakama Y."/>
            <person name="Nakamichi Y."/>
            <person name="Nakamura M."/>
            <person name="Meguro A."/>
            <person name="Negishi M."/>
            <person name="Ohta I."/>
            <person name="Ohta T."/>
            <person name="Okamoto M."/>
            <person name="Ono N."/>
            <person name="Saji S."/>
            <person name="Sakaguchi M."/>
            <person name="Sakai K."/>
            <person name="Shibata M."/>
            <person name="Shimokawa T."/>
            <person name="Song J."/>
            <person name="Takazaki Y."/>
            <person name="Terasawa K."/>
            <person name="Tsugane M."/>
            <person name="Tsuji K."/>
            <person name="Ueda S."/>
            <person name="Waki K."/>
            <person name="Yamagata H."/>
            <person name="Yamamoto M."/>
            <person name="Yamamoto S."/>
            <person name="Yamane H."/>
            <person name="Yoshiki S."/>
            <person name="Yoshihara R."/>
            <person name="Yukawa K."/>
            <person name="Zhong H."/>
            <person name="Yano M."/>
            <person name="Yuan Q."/>
            <person name="Ouyang S."/>
            <person name="Liu J."/>
            <person name="Jones K.M."/>
            <person name="Gansberger K."/>
            <person name="Moffat K."/>
            <person name="Hill J."/>
            <person name="Bera J."/>
            <person name="Fadrosh D."/>
            <person name="Jin S."/>
            <person name="Johri S."/>
            <person name="Kim M."/>
            <person name="Overton L."/>
            <person name="Reardon M."/>
            <person name="Tsitrin T."/>
            <person name="Vuong H."/>
            <person name="Weaver B."/>
            <person name="Ciecko A."/>
            <person name="Tallon L."/>
            <person name="Jackson J."/>
            <person name="Pai G."/>
            <person name="Aken S.V."/>
            <person name="Utterback T."/>
            <person name="Reidmuller S."/>
            <person name="Feldblyum T."/>
            <person name="Hsiao J."/>
            <person name="Zismann V."/>
            <person name="Iobst S."/>
            <person name="de Vazeille A.R."/>
            <person name="Buell C.R."/>
            <person name="Ying K."/>
            <person name="Li Y."/>
            <person name="Lu T."/>
            <person name="Huang Y."/>
            <person name="Zhao Q."/>
            <person name="Feng Q."/>
            <person name="Zhang L."/>
            <person name="Zhu J."/>
            <person name="Weng Q."/>
            <person name="Mu J."/>
            <person name="Lu Y."/>
            <person name="Fan D."/>
            <person name="Liu Y."/>
            <person name="Guan J."/>
            <person name="Zhang Y."/>
            <person name="Yu S."/>
            <person name="Liu X."/>
            <person name="Zhang Y."/>
            <person name="Hong G."/>
            <person name="Han B."/>
            <person name="Choisne N."/>
            <person name="Demange N."/>
            <person name="Orjeda G."/>
            <person name="Samain S."/>
            <person name="Cattolico L."/>
            <person name="Pelletier E."/>
            <person name="Couloux A."/>
            <person name="Segurens B."/>
            <person name="Wincker P."/>
            <person name="D'Hont A."/>
            <person name="Scarpelli C."/>
            <person name="Weissenbach J."/>
            <person name="Salanoubat M."/>
            <person name="Quetier F."/>
            <person name="Yu Y."/>
            <person name="Kim H.R."/>
            <person name="Rambo T."/>
            <person name="Currie J."/>
            <person name="Collura K."/>
            <person name="Luo M."/>
            <person name="Yang T."/>
            <person name="Ammiraju J.S.S."/>
            <person name="Engler F."/>
            <person name="Soderlund C."/>
            <person name="Wing R.A."/>
            <person name="Palmer L.E."/>
            <person name="de la Bastide M."/>
            <person name="Spiegel L."/>
            <person name="Nascimento L."/>
            <person name="Zutavern T."/>
            <person name="O'Shaughnessy A."/>
            <person name="Dike S."/>
            <person name="Dedhia N."/>
            <person name="Preston R."/>
            <person name="Balija V."/>
            <person name="McCombie W.R."/>
            <person name="Chow T."/>
            <person name="Chen H."/>
            <person name="Chung M."/>
            <person name="Chen C."/>
            <person name="Shaw J."/>
            <person name="Wu H."/>
            <person name="Hsiao K."/>
            <person name="Chao Y."/>
            <person name="Chu M."/>
            <person name="Cheng C."/>
            <person name="Hour A."/>
            <person name="Lee P."/>
            <person name="Lin S."/>
            <person name="Lin Y."/>
            <person name="Liou J."/>
            <person name="Liu S."/>
            <person name="Hsing Y."/>
            <person name="Raghuvanshi S."/>
            <person name="Mohanty A."/>
            <person name="Bharti A.K."/>
            <person name="Gaur A."/>
            <person name="Gupta V."/>
            <person name="Kumar D."/>
            <person name="Ravi V."/>
            <person name="Vij S."/>
            <person name="Kapur A."/>
            <person name="Khurana P."/>
            <person name="Khurana P."/>
            <person name="Khurana J.P."/>
            <person name="Tyagi A.K."/>
            <person name="Gaikwad K."/>
            <person name="Singh A."/>
            <person name="Dalal V."/>
            <person name="Srivastava S."/>
            <person name="Dixit A."/>
            <person name="Pal A.K."/>
            <person name="Ghazi I.A."/>
            <person name="Yadav M."/>
            <person name="Pandit A."/>
            <person name="Bhargava A."/>
            <person name="Sureshbabu K."/>
            <person name="Batra K."/>
            <person name="Sharma T.R."/>
            <person name="Mohapatra T."/>
            <person name="Singh N.K."/>
            <person name="Messing J."/>
            <person name="Nelson A.B."/>
            <person name="Fuks G."/>
            <person name="Kavchok S."/>
            <person name="Keizer G."/>
            <person name="Linton E."/>
            <person name="Llaca V."/>
            <person name="Song R."/>
            <person name="Tanyolac B."/>
            <person name="Young S."/>
            <person name="Ho-Il K."/>
            <person name="Hahn J.H."/>
            <person name="Sangsakoo G."/>
            <person name="Vanavichit A."/>
            <person name="de Mattos Luiz.A.T."/>
            <person name="Zimmer P.D."/>
            <person name="Malone G."/>
            <person name="Dellagostin O."/>
            <person name="de Oliveira A.C."/>
            <person name="Bevan M."/>
            <person name="Bancroft I."/>
            <person name="Minx P."/>
            <person name="Cordum H."/>
            <person name="Wilson R."/>
            <person name="Cheng Z."/>
            <person name="Jin W."/>
            <person name="Jiang J."/>
            <person name="Leong S.A."/>
            <person name="Iwama H."/>
            <person name="Gojobori T."/>
            <person name="Itoh T."/>
            <person name="Niimura Y."/>
            <person name="Fujii Y."/>
            <person name="Habara T."/>
            <person name="Sakai H."/>
            <person name="Sato Y."/>
            <person name="Wilson G."/>
            <person name="Kumar K."/>
            <person name="McCouch S."/>
            <person name="Juretic N."/>
            <person name="Hoen D."/>
            <person name="Wright S."/>
            <person name="Bruskiewich R."/>
            <person name="Bureau T."/>
            <person name="Miyao A."/>
            <person name="Hirochika H."/>
            <person name="Nishikawa T."/>
            <person name="Kadowaki K."/>
            <person name="Sugiura M."/>
            <person name="Burr B."/>
            <person name="Sasaki T."/>
        </authorList>
    </citation>
    <scope>NUCLEOTIDE SEQUENCE [LARGE SCALE GENOMIC DNA]</scope>
    <source>
        <strain evidence="4">cv. Nipponbare</strain>
    </source>
</reference>
<dbReference type="AlphaFoldDB" id="Q6ERH9"/>
<name>Q6ERH9_ORYSJ</name>
<feature type="compositionally biased region" description="Basic residues" evidence="1">
    <location>
        <begin position="125"/>
        <end position="134"/>
    </location>
</feature>